<dbReference type="InterPro" id="IPR047111">
    <property type="entry name" value="YbaP-like"/>
</dbReference>
<evidence type="ECO:0000256" key="1">
    <source>
        <dbReference type="SAM" id="SignalP"/>
    </source>
</evidence>
<dbReference type="InterPro" id="IPR002816">
    <property type="entry name" value="TraB/PrgY/GumN_fam"/>
</dbReference>
<dbReference type="RefSeq" id="WP_197921347.1">
    <property type="nucleotide sequence ID" value="NZ_CAWPTA010000007.1"/>
</dbReference>
<accession>A0ABS0N3W8</accession>
<organism evidence="2 3">
    <name type="scientific">Aurantiacibacter sediminis</name>
    <dbReference type="NCBI Taxonomy" id="2793064"/>
    <lineage>
        <taxon>Bacteria</taxon>
        <taxon>Pseudomonadati</taxon>
        <taxon>Pseudomonadota</taxon>
        <taxon>Alphaproteobacteria</taxon>
        <taxon>Sphingomonadales</taxon>
        <taxon>Erythrobacteraceae</taxon>
        <taxon>Aurantiacibacter</taxon>
    </lineage>
</organism>
<dbReference type="PANTHER" id="PTHR40590:SF1">
    <property type="entry name" value="CYTOPLASMIC PROTEIN"/>
    <property type="match status" value="1"/>
</dbReference>
<dbReference type="Pfam" id="PF01963">
    <property type="entry name" value="TraB_PrgY_gumN"/>
    <property type="match status" value="1"/>
</dbReference>
<gene>
    <name evidence="2" type="ORF">I5L03_08710</name>
</gene>
<dbReference type="EMBL" id="JAEANY010000002">
    <property type="protein sequence ID" value="MBH5322665.1"/>
    <property type="molecule type" value="Genomic_DNA"/>
</dbReference>
<protein>
    <submittedName>
        <fullName evidence="2">TraB/GumN family protein</fullName>
    </submittedName>
</protein>
<name>A0ABS0N3W8_9SPHN</name>
<keyword evidence="3" id="KW-1185">Reference proteome</keyword>
<proteinExistence type="predicted"/>
<reference evidence="2 3" key="1">
    <citation type="submission" date="2020-11" db="EMBL/GenBank/DDBJ databases">
        <title>Erythrobacter sediminis sp. nov., a marine bacterium from a tidal flat of Garorim Bay.</title>
        <authorList>
            <person name="Kim D."/>
            <person name="Yoo Y."/>
            <person name="Kim J.-J."/>
        </authorList>
    </citation>
    <scope>NUCLEOTIDE SEQUENCE [LARGE SCALE GENOMIC DNA]</scope>
    <source>
        <strain evidence="2 3">JGD-13</strain>
    </source>
</reference>
<dbReference type="PANTHER" id="PTHR40590">
    <property type="entry name" value="CYTOPLASMIC PROTEIN-RELATED"/>
    <property type="match status" value="1"/>
</dbReference>
<feature type="chain" id="PRO_5045953616" evidence="1">
    <location>
        <begin position="26"/>
        <end position="310"/>
    </location>
</feature>
<keyword evidence="1" id="KW-0732">Signal</keyword>
<comment type="caution">
    <text evidence="2">The sequence shown here is derived from an EMBL/GenBank/DDBJ whole genome shotgun (WGS) entry which is preliminary data.</text>
</comment>
<dbReference type="Proteomes" id="UP000602442">
    <property type="component" value="Unassembled WGS sequence"/>
</dbReference>
<sequence>MFRKILASASAIALSIGALPAAAHAQDASNPTPAMWTVSDEDTTIYLFGTVHILPEGTEFMNPTITAALESSDQFVSEIDTSLIPEFDPASGNPPPPEIMEIAQMQAQMAQLTTGGTLRDLLNDEQRAFYEETMTELGLPVAAFDAFEPWFAAMNIAQIAFMQAGLDPANGVERRLDHLIEGKDRAAFETVEQQMTFFDTLPLQSQIAFLVSDSNDVDDMEEMFGEMVGEWIEGDPVGLASMINEPMSEDAHLYYNLLTQRNYAWADWIDTRLDQPGTVFIAVGAGHLAGEYSVQDFLEQRGITAERVQY</sequence>
<evidence type="ECO:0000313" key="2">
    <source>
        <dbReference type="EMBL" id="MBH5322665.1"/>
    </source>
</evidence>
<feature type="signal peptide" evidence="1">
    <location>
        <begin position="1"/>
        <end position="25"/>
    </location>
</feature>
<dbReference type="CDD" id="cd14789">
    <property type="entry name" value="Tiki"/>
    <property type="match status" value="1"/>
</dbReference>
<evidence type="ECO:0000313" key="3">
    <source>
        <dbReference type="Proteomes" id="UP000602442"/>
    </source>
</evidence>